<comment type="caution">
    <text evidence="8">The sequence shown here is derived from an EMBL/GenBank/DDBJ whole genome shotgun (WGS) entry which is preliminary data.</text>
</comment>
<dbReference type="PANTHER" id="PTHR24027">
    <property type="entry name" value="CADHERIN-23"/>
    <property type="match status" value="1"/>
</dbReference>
<dbReference type="InterPro" id="IPR015919">
    <property type="entry name" value="Cadherin-like_sf"/>
</dbReference>
<evidence type="ECO:0000256" key="3">
    <source>
        <dbReference type="ARBA" id="ARBA00022837"/>
    </source>
</evidence>
<dbReference type="PROSITE" id="PS00232">
    <property type="entry name" value="CADHERIN_1"/>
    <property type="match status" value="2"/>
</dbReference>
<feature type="domain" description="Cadherin" evidence="7">
    <location>
        <begin position="36"/>
        <end position="145"/>
    </location>
</feature>
<evidence type="ECO:0000313" key="9">
    <source>
        <dbReference type="Proteomes" id="UP001469553"/>
    </source>
</evidence>
<accession>A0ABV0ZXY9</accession>
<dbReference type="Proteomes" id="UP001469553">
    <property type="component" value="Unassembled WGS sequence"/>
</dbReference>
<keyword evidence="4 6" id="KW-0472">Membrane</keyword>
<organism evidence="8 9">
    <name type="scientific">Ameca splendens</name>
    <dbReference type="NCBI Taxonomy" id="208324"/>
    <lineage>
        <taxon>Eukaryota</taxon>
        <taxon>Metazoa</taxon>
        <taxon>Chordata</taxon>
        <taxon>Craniata</taxon>
        <taxon>Vertebrata</taxon>
        <taxon>Euteleostomi</taxon>
        <taxon>Actinopterygii</taxon>
        <taxon>Neopterygii</taxon>
        <taxon>Teleostei</taxon>
        <taxon>Neoteleostei</taxon>
        <taxon>Acanthomorphata</taxon>
        <taxon>Ovalentaria</taxon>
        <taxon>Atherinomorphae</taxon>
        <taxon>Cyprinodontiformes</taxon>
        <taxon>Goodeidae</taxon>
        <taxon>Ameca</taxon>
    </lineage>
</organism>
<sequence>MGLSFEAKKMHDLTIDTRLGIEILIRDINDNPPLFEKPLYEVTVDEDLSQGSHIHTVVAYDRDQKGTPNSTFHYAIKSVSPESPNIEFFIKNTGALSFKGCLDHEVASKHTLLIEAIDHGEVVQLSSSTTVIINVEDGNNHLPVVTGQTGSGKVKENESGVSPLRLHVTDHDVFQSKAWRVEYTILGNEKGYFNIETDRKTNDGILTVVKSLDFEEGATKELKISVKNEAPYFSCEVKSRPTIGLWNVDVTKKQSSGGNIHYNATTVIIEVVDVNEPPEFTVTVKEARLPENTQIGTWVEKVTAVDQDSSAARDFIYKVGDDPAGWMEIEADTGDITTIKMLDRESPHVVNGFYTLILHAMDKGQPPMTGTATLQIHLIDINDNVPKLDVNYVDVCLSDSHTPTNISATDPDGDPFGGPFQFELLGDIKGKWKLDPSYGFTAGLVRDSSVYAGLYTLKVKVSDQQGEYGIYSLNTTVCSCSVVRNCRSRNIGTFTGEGAIGIILASLVLLLLVLLAAVSFSCKEEFDNWKMIPGDFLVGQINHSNIEKPGTDCKVPNIFTEPDGQKPNYLSKTQNQDDRRSHIIWKGMDEALINNHTEVFWREYWSMYENRDLKYHKRHQLLDKSLRSLIQLKLCSLQETVDDLPDYEPYIYAEEGDLDIVSDLDRICFSDGPPSNLCDNLGPEFEPLASICMPP</sequence>
<gene>
    <name evidence="8" type="ORF">AMECASPLE_016398</name>
</gene>
<dbReference type="CDD" id="cd11304">
    <property type="entry name" value="Cadherin_repeat"/>
    <property type="match status" value="3"/>
</dbReference>
<dbReference type="PROSITE" id="PS50268">
    <property type="entry name" value="CADHERIN_2"/>
    <property type="match status" value="3"/>
</dbReference>
<comment type="subcellular location">
    <subcellularLocation>
        <location evidence="1">Membrane</location>
    </subcellularLocation>
</comment>
<dbReference type="Pfam" id="PF00028">
    <property type="entry name" value="Cadherin"/>
    <property type="match status" value="3"/>
</dbReference>
<dbReference type="InterPro" id="IPR039808">
    <property type="entry name" value="Cadherin"/>
</dbReference>
<keyword evidence="6" id="KW-1133">Transmembrane helix</keyword>
<feature type="transmembrane region" description="Helical" evidence="6">
    <location>
        <begin position="498"/>
        <end position="522"/>
    </location>
</feature>
<feature type="domain" description="Cadherin" evidence="7">
    <location>
        <begin position="146"/>
        <end position="280"/>
    </location>
</feature>
<keyword evidence="2" id="KW-0677">Repeat</keyword>
<evidence type="ECO:0000256" key="5">
    <source>
        <dbReference type="PROSITE-ProRule" id="PRU00043"/>
    </source>
</evidence>
<evidence type="ECO:0000256" key="4">
    <source>
        <dbReference type="ARBA" id="ARBA00023136"/>
    </source>
</evidence>
<dbReference type="SUPFAM" id="SSF49313">
    <property type="entry name" value="Cadherin-like"/>
    <property type="match status" value="4"/>
</dbReference>
<evidence type="ECO:0000259" key="7">
    <source>
        <dbReference type="PROSITE" id="PS50268"/>
    </source>
</evidence>
<dbReference type="InterPro" id="IPR020894">
    <property type="entry name" value="Cadherin_CS"/>
</dbReference>
<dbReference type="InterPro" id="IPR002126">
    <property type="entry name" value="Cadherin-like_dom"/>
</dbReference>
<feature type="domain" description="Cadherin" evidence="7">
    <location>
        <begin position="281"/>
        <end position="388"/>
    </location>
</feature>
<proteinExistence type="predicted"/>
<evidence type="ECO:0000256" key="1">
    <source>
        <dbReference type="ARBA" id="ARBA00004370"/>
    </source>
</evidence>
<dbReference type="EMBL" id="JAHRIP010076427">
    <property type="protein sequence ID" value="MEQ2311123.1"/>
    <property type="molecule type" value="Genomic_DNA"/>
</dbReference>
<dbReference type="PANTHER" id="PTHR24027:SF433">
    <property type="entry name" value="CADHERIN 27-RELATED"/>
    <property type="match status" value="1"/>
</dbReference>
<keyword evidence="3 5" id="KW-0106">Calcium</keyword>
<name>A0ABV0ZXY9_9TELE</name>
<evidence type="ECO:0000313" key="8">
    <source>
        <dbReference type="EMBL" id="MEQ2311123.1"/>
    </source>
</evidence>
<evidence type="ECO:0000256" key="2">
    <source>
        <dbReference type="ARBA" id="ARBA00022737"/>
    </source>
</evidence>
<dbReference type="Gene3D" id="2.60.40.60">
    <property type="entry name" value="Cadherins"/>
    <property type="match status" value="4"/>
</dbReference>
<dbReference type="PRINTS" id="PR00205">
    <property type="entry name" value="CADHERIN"/>
</dbReference>
<keyword evidence="6" id="KW-0812">Transmembrane</keyword>
<dbReference type="SMART" id="SM00112">
    <property type="entry name" value="CA"/>
    <property type="match status" value="3"/>
</dbReference>
<keyword evidence="9" id="KW-1185">Reference proteome</keyword>
<reference evidence="8 9" key="1">
    <citation type="submission" date="2021-06" db="EMBL/GenBank/DDBJ databases">
        <authorList>
            <person name="Palmer J.M."/>
        </authorList>
    </citation>
    <scope>NUCLEOTIDE SEQUENCE [LARGE SCALE GENOMIC DNA]</scope>
    <source>
        <strain evidence="8 9">AS_MEX2019</strain>
        <tissue evidence="8">Muscle</tissue>
    </source>
</reference>
<protein>
    <recommendedName>
        <fullName evidence="7">Cadherin domain-containing protein</fullName>
    </recommendedName>
</protein>
<evidence type="ECO:0000256" key="6">
    <source>
        <dbReference type="SAM" id="Phobius"/>
    </source>
</evidence>